<dbReference type="GO" id="GO:0016491">
    <property type="term" value="F:oxidoreductase activity"/>
    <property type="evidence" value="ECO:0007669"/>
    <property type="project" value="UniProtKB-KW"/>
</dbReference>
<dbReference type="EMBL" id="NKUJ01000732">
    <property type="protein sequence ID" value="RMI99735.1"/>
    <property type="molecule type" value="Genomic_DNA"/>
</dbReference>
<gene>
    <name evidence="4" type="ORF">CDV36_016002</name>
</gene>
<evidence type="ECO:0000256" key="2">
    <source>
        <dbReference type="ARBA" id="ARBA00022827"/>
    </source>
</evidence>
<organism evidence="4 5">
    <name type="scientific">Fusarium kuroshium</name>
    <dbReference type="NCBI Taxonomy" id="2010991"/>
    <lineage>
        <taxon>Eukaryota</taxon>
        <taxon>Fungi</taxon>
        <taxon>Dikarya</taxon>
        <taxon>Ascomycota</taxon>
        <taxon>Pezizomycotina</taxon>
        <taxon>Sordariomycetes</taxon>
        <taxon>Hypocreomycetidae</taxon>
        <taxon>Hypocreales</taxon>
        <taxon>Nectriaceae</taxon>
        <taxon>Fusarium</taxon>
        <taxon>Fusarium solani species complex</taxon>
    </lineage>
</organism>
<dbReference type="InterPro" id="IPR050346">
    <property type="entry name" value="FMO-like"/>
</dbReference>
<protein>
    <recommendedName>
        <fullName evidence="6">FAD/NAD(P)-binding domain-containing protein</fullName>
    </recommendedName>
</protein>
<evidence type="ECO:0000313" key="4">
    <source>
        <dbReference type="EMBL" id="RMI99735.1"/>
    </source>
</evidence>
<keyword evidence="2" id="KW-0274">FAD</keyword>
<proteinExistence type="predicted"/>
<accession>A0A3M2R386</accession>
<keyword evidence="1" id="KW-0285">Flavoprotein</keyword>
<comment type="caution">
    <text evidence="4">The sequence shown here is derived from an EMBL/GenBank/DDBJ whole genome shotgun (WGS) entry which is preliminary data.</text>
</comment>
<dbReference type="Pfam" id="PF13738">
    <property type="entry name" value="Pyr_redox_3"/>
    <property type="match status" value="1"/>
</dbReference>
<keyword evidence="5" id="KW-1185">Reference proteome</keyword>
<dbReference type="OrthoDB" id="2915840at2759"/>
<evidence type="ECO:0008006" key="6">
    <source>
        <dbReference type="Google" id="ProtNLM"/>
    </source>
</evidence>
<name>A0A3M2R386_9HYPO</name>
<keyword evidence="3" id="KW-0560">Oxidoreductase</keyword>
<evidence type="ECO:0000256" key="1">
    <source>
        <dbReference type="ARBA" id="ARBA00022630"/>
    </source>
</evidence>
<evidence type="ECO:0000313" key="5">
    <source>
        <dbReference type="Proteomes" id="UP000277212"/>
    </source>
</evidence>
<evidence type="ECO:0000256" key="3">
    <source>
        <dbReference type="ARBA" id="ARBA00023002"/>
    </source>
</evidence>
<reference evidence="4 5" key="1">
    <citation type="submission" date="2017-06" db="EMBL/GenBank/DDBJ databases">
        <title>Comparative genomic analysis of Ambrosia Fusariam Clade fungi.</title>
        <authorList>
            <person name="Stajich J.E."/>
            <person name="Carrillo J."/>
            <person name="Kijimoto T."/>
            <person name="Eskalen A."/>
            <person name="O'Donnell K."/>
            <person name="Kasson M."/>
        </authorList>
    </citation>
    <scope>NUCLEOTIDE SEQUENCE [LARGE SCALE GENOMIC DNA]</scope>
    <source>
        <strain evidence="4">UCR3666</strain>
    </source>
</reference>
<dbReference type="InterPro" id="IPR036188">
    <property type="entry name" value="FAD/NAD-bd_sf"/>
</dbReference>
<dbReference type="Gene3D" id="3.50.50.60">
    <property type="entry name" value="FAD/NAD(P)-binding domain"/>
    <property type="match status" value="1"/>
</dbReference>
<dbReference type="Proteomes" id="UP000277212">
    <property type="component" value="Unassembled WGS sequence"/>
</dbReference>
<sequence>MEVVDVAIIGAGVFGLATARTYCEAHPEENVVIIEAADSLGGTWAKHRLYPGLKTNNILGTYEFPDFPMFSHDFGVAPWQHIPGMNLHHYLVKFAEHFQLTGRVRFNTKVEVAQHDHNQQWVLTLQEKDQPARFSLGARKLVVATGMTGNPNLPIIPGAAEFEAPIFHAKDFLQHGELLETAKRVVVYGGAKSAWDAVYAYASSGVSVDWVMRESGKGPCWMAAPFVTPLRVWIEKLVFMRVLTWLTPCVWGARDGYEAIKSFLHTSLLGQWIVSSFFKGIANDTLAINNYDAHPETAKLKPWSDGFWSGTSLSMLNYPTDFFEYVRNGQVKVYHADITLLTPRTVHLSSGESLTTDALHCSTGWKHEPPINVSPPSLARELGLPHMASASTSELASRADNEIFSHFPMLKSQPDVYPKNKTRRLPPAEEDMAMTPYRLFRFMVPPKYIHKRNFAMAGAMLSLGQPISAQMQALWITSYLDGTLNVPKSIEEVEYSTELFVRYSKWRTPAGCGSKHGDMIFETMPYWDQLLQDLGLPYKRKPSWIQEIFMPYGVGDYKGLVQEWIQLKKAGKLAGKELTGEVTNGVTGE</sequence>
<dbReference type="SUPFAM" id="SSF51905">
    <property type="entry name" value="FAD/NAD(P)-binding domain"/>
    <property type="match status" value="2"/>
</dbReference>
<dbReference type="AlphaFoldDB" id="A0A3M2R386"/>
<dbReference type="PANTHER" id="PTHR23023">
    <property type="entry name" value="DIMETHYLANILINE MONOOXYGENASE"/>
    <property type="match status" value="1"/>
</dbReference>